<organism evidence="1 2">
    <name type="scientific">Zymoseptoria tritici (strain ST99CH_3D7)</name>
    <dbReference type="NCBI Taxonomy" id="1276538"/>
    <lineage>
        <taxon>Eukaryota</taxon>
        <taxon>Fungi</taxon>
        <taxon>Dikarya</taxon>
        <taxon>Ascomycota</taxon>
        <taxon>Pezizomycotina</taxon>
        <taxon>Dothideomycetes</taxon>
        <taxon>Dothideomycetidae</taxon>
        <taxon>Mycosphaerellales</taxon>
        <taxon>Mycosphaerellaceae</taxon>
        <taxon>Zymoseptoria</taxon>
    </lineage>
</organism>
<proteinExistence type="predicted"/>
<evidence type="ECO:0000313" key="2">
    <source>
        <dbReference type="Proteomes" id="UP000215127"/>
    </source>
</evidence>
<protein>
    <submittedName>
        <fullName evidence="1">Uncharacterized protein</fullName>
    </submittedName>
</protein>
<keyword evidence="2" id="KW-1185">Reference proteome</keyword>
<reference evidence="1 2" key="1">
    <citation type="submission" date="2016-06" db="EMBL/GenBank/DDBJ databases">
        <authorList>
            <person name="Kjaerup R.B."/>
            <person name="Dalgaard T.S."/>
            <person name="Juul-Madsen H.R."/>
        </authorList>
    </citation>
    <scope>NUCLEOTIDE SEQUENCE [LARGE SCALE GENOMIC DNA]</scope>
</reference>
<dbReference type="STRING" id="1276538.A0A1X7S432"/>
<sequence length="144" mass="16613">MGYTHYWRISSATDWQKTWPQLVLDARLIIEAADVPLTKYGTKSGREGEPEISDQAIYLNGDYKSHESFILEPETTKFSFCKTARKQYDIVVSSILLRASQLAGTAISVSSDGTWDRDWKPAQRLVKELWPEEEIRRPWGEEDE</sequence>
<dbReference type="Proteomes" id="UP000215127">
    <property type="component" value="Chromosome 9"/>
</dbReference>
<dbReference type="EMBL" id="LT853700">
    <property type="protein sequence ID" value="SMQ54191.1"/>
    <property type="molecule type" value="Genomic_DNA"/>
</dbReference>
<evidence type="ECO:0000313" key="1">
    <source>
        <dbReference type="EMBL" id="SMQ54191.1"/>
    </source>
</evidence>
<dbReference type="AlphaFoldDB" id="A0A1X7S432"/>
<gene>
    <name evidence="1" type="ORF">ZT3D7_G9346</name>
</gene>
<accession>A0A1X7S432</accession>
<name>A0A1X7S432_ZYMT9</name>